<dbReference type="GO" id="GO:0012505">
    <property type="term" value="C:endomembrane system"/>
    <property type="evidence" value="ECO:0007669"/>
    <property type="project" value="UniProtKB-SubCell"/>
</dbReference>
<dbReference type="EMBL" id="CP009788">
    <property type="protein sequence ID" value="AJE04536.1"/>
    <property type="molecule type" value="Genomic_DNA"/>
</dbReference>
<dbReference type="GO" id="GO:0048038">
    <property type="term" value="F:quinone binding"/>
    <property type="evidence" value="ECO:0007669"/>
    <property type="project" value="UniProtKB-KW"/>
</dbReference>
<feature type="transmembrane region" description="Helical" evidence="5">
    <location>
        <begin position="374"/>
        <end position="397"/>
    </location>
</feature>
<reference evidence="8 9" key="1">
    <citation type="journal article" date="2015" name="Genome Announc.">
        <title>Complete Genome of Geobacter pickeringii G13T, a Metal-Reducing Isolate from Sedimentary Kaolin Deposits.</title>
        <authorList>
            <person name="Badalamenti J.P."/>
            <person name="Bond D.R."/>
        </authorList>
    </citation>
    <scope>NUCLEOTIDE SEQUENCE [LARGE SCALE GENOMIC DNA]</scope>
    <source>
        <strain evidence="8 9">G13</strain>
    </source>
</reference>
<dbReference type="HAMAP" id="MF_00445">
    <property type="entry name" value="NDH1_NuoN_1"/>
    <property type="match status" value="1"/>
</dbReference>
<comment type="subcellular location">
    <subcellularLocation>
        <location evidence="5">Cell membrane</location>
        <topology evidence="5">Multi-pass membrane protein</topology>
    </subcellularLocation>
    <subcellularLocation>
        <location evidence="1">Endomembrane system</location>
        <topology evidence="1">Multi-pass membrane protein</topology>
    </subcellularLocation>
    <subcellularLocation>
        <location evidence="6">Membrane</location>
        <topology evidence="6">Multi-pass membrane protein</topology>
    </subcellularLocation>
</comment>
<keyword evidence="5" id="KW-1003">Cell membrane</keyword>
<feature type="transmembrane region" description="Helical" evidence="5">
    <location>
        <begin position="210"/>
        <end position="234"/>
    </location>
</feature>
<dbReference type="KEGG" id="gpi:GPICK_15245"/>
<sequence length="484" mass="52012">METIAIPAINLAPIMPEVILSIFGMALLLVNVFVPSEQKAYLGYLSLGGILITAMTVLSGWNAPVSGFSGAVLQDNFAVFFKCIFLLSGGLTVLISDHYFKREECNVGELYPLLLFATVGMMLMASGTDLMTIFLGLEVLSVSLYVLAGLNRANLKSNEAGLKYFLLGAFSTGFLLYGMALTYGATGTTRVVKIAEYIAQNGVVAKNPMFFIGMLLMAVGFSFKIAAAPFHMWTPDVYEGAPTPMTAFMSAGPKAAGFAAFMRVILIAFPALKADWSALLWILAVLTMTIGNLIALNQDNIKRMLAYSSIAHAGYALVGFTAGNPEGTAGILFYMLSYAFMNIGAFAIIVLVGKKGEENNNVSDYAGFATKHPVLALAMAIFLFSLAGMPPTAGFIGKFYLFSGAIKAGYIWLAIIGVLNSAASVYYYLRVMVYMYMKNPVEEFDWMKLSAPVALCITISVVGVLVPGVMPAYLLELAQKAVLL</sequence>
<evidence type="ECO:0000313" key="8">
    <source>
        <dbReference type="EMBL" id="AJE04536.1"/>
    </source>
</evidence>
<feature type="transmembrane region" description="Helical" evidence="5">
    <location>
        <begin position="14"/>
        <end position="34"/>
    </location>
</feature>
<keyword evidence="9" id="KW-1185">Reference proteome</keyword>
<evidence type="ECO:0000256" key="1">
    <source>
        <dbReference type="ARBA" id="ARBA00004127"/>
    </source>
</evidence>
<feature type="transmembrane region" description="Helical" evidence="5">
    <location>
        <begin position="449"/>
        <end position="474"/>
    </location>
</feature>
<feature type="transmembrane region" description="Helical" evidence="5">
    <location>
        <begin position="329"/>
        <end position="353"/>
    </location>
</feature>
<comment type="function">
    <text evidence="5">NDH-1 shuttles electrons from NADH, via FMN and iron-sulfur (Fe-S) centers, to quinones in the respiratory chain. The immediate electron acceptor for the enzyme in this species is believed to be ubiquinone. Couples the redox reaction to proton translocation (for every two electrons transferred, four hydrogen ions are translocated across the cytoplasmic membrane), and thus conserves the redox energy in a proton gradient.</text>
</comment>
<dbReference type="GO" id="GO:0005886">
    <property type="term" value="C:plasma membrane"/>
    <property type="evidence" value="ECO:0007669"/>
    <property type="project" value="UniProtKB-SubCell"/>
</dbReference>
<feature type="transmembrane region" description="Helical" evidence="5">
    <location>
        <begin position="162"/>
        <end position="183"/>
    </location>
</feature>
<dbReference type="RefSeq" id="WP_039744646.1">
    <property type="nucleotide sequence ID" value="NZ_CP009788.1"/>
</dbReference>
<evidence type="ECO:0000256" key="5">
    <source>
        <dbReference type="HAMAP-Rule" id="MF_00445"/>
    </source>
</evidence>
<feature type="transmembrane region" description="Helical" evidence="5">
    <location>
        <begin position="41"/>
        <end position="61"/>
    </location>
</feature>
<keyword evidence="3 5" id="KW-1133">Transmembrane helix</keyword>
<protein>
    <recommendedName>
        <fullName evidence="5">NADH-quinone oxidoreductase subunit N</fullName>
        <ecNumber evidence="5">7.1.1.-</ecNumber>
    </recommendedName>
    <alternativeName>
        <fullName evidence="5">NADH dehydrogenase I subunit N</fullName>
    </alternativeName>
    <alternativeName>
        <fullName evidence="5">NDH-1 subunit N</fullName>
    </alternativeName>
</protein>
<comment type="similarity">
    <text evidence="5">Belongs to the complex I subunit 2 family.</text>
</comment>
<dbReference type="EC" id="7.1.1.-" evidence="5"/>
<dbReference type="InterPro" id="IPR010096">
    <property type="entry name" value="NADH-Q_OxRdtase_suN/2"/>
</dbReference>
<dbReference type="InterPro" id="IPR001750">
    <property type="entry name" value="ND/Mrp_TM"/>
</dbReference>
<feature type="transmembrane region" description="Helical" evidence="5">
    <location>
        <begin position="278"/>
        <end position="297"/>
    </location>
</feature>
<organism evidence="8 9">
    <name type="scientific">Geobacter pickeringii</name>
    <dbReference type="NCBI Taxonomy" id="345632"/>
    <lineage>
        <taxon>Bacteria</taxon>
        <taxon>Pseudomonadati</taxon>
        <taxon>Thermodesulfobacteriota</taxon>
        <taxon>Desulfuromonadia</taxon>
        <taxon>Geobacterales</taxon>
        <taxon>Geobacteraceae</taxon>
        <taxon>Geobacter</taxon>
    </lineage>
</organism>
<name>A0A0B5BKE7_9BACT</name>
<keyword evidence="5" id="KW-0520">NAD</keyword>
<dbReference type="HOGENOM" id="CLU_007100_1_5_7"/>
<comment type="catalytic activity">
    <reaction evidence="5">
        <text>a quinone + NADH + 5 H(+)(in) = a quinol + NAD(+) + 4 H(+)(out)</text>
        <dbReference type="Rhea" id="RHEA:57888"/>
        <dbReference type="ChEBI" id="CHEBI:15378"/>
        <dbReference type="ChEBI" id="CHEBI:24646"/>
        <dbReference type="ChEBI" id="CHEBI:57540"/>
        <dbReference type="ChEBI" id="CHEBI:57945"/>
        <dbReference type="ChEBI" id="CHEBI:132124"/>
    </reaction>
</comment>
<evidence type="ECO:0000256" key="3">
    <source>
        <dbReference type="ARBA" id="ARBA00022989"/>
    </source>
</evidence>
<dbReference type="GO" id="GO:0008137">
    <property type="term" value="F:NADH dehydrogenase (ubiquinone) activity"/>
    <property type="evidence" value="ECO:0007669"/>
    <property type="project" value="InterPro"/>
</dbReference>
<feature type="transmembrane region" description="Helical" evidence="5">
    <location>
        <begin position="107"/>
        <end position="125"/>
    </location>
</feature>
<evidence type="ECO:0000256" key="6">
    <source>
        <dbReference type="RuleBase" id="RU000320"/>
    </source>
</evidence>
<evidence type="ECO:0000313" key="9">
    <source>
        <dbReference type="Proteomes" id="UP000057609"/>
    </source>
</evidence>
<feature type="transmembrane region" description="Helical" evidence="5">
    <location>
        <begin position="409"/>
        <end position="429"/>
    </location>
</feature>
<evidence type="ECO:0000259" key="7">
    <source>
        <dbReference type="Pfam" id="PF00361"/>
    </source>
</evidence>
<keyword evidence="5" id="KW-0813">Transport</keyword>
<keyword evidence="4 5" id="KW-0472">Membrane</keyword>
<dbReference type="OrthoDB" id="9805769at2"/>
<dbReference type="STRING" id="345632.GPICK_15245"/>
<evidence type="ECO:0000256" key="4">
    <source>
        <dbReference type="ARBA" id="ARBA00023136"/>
    </source>
</evidence>
<feature type="transmembrane region" description="Helical" evidence="5">
    <location>
        <begin position="77"/>
        <end position="95"/>
    </location>
</feature>
<keyword evidence="5" id="KW-0874">Quinone</keyword>
<dbReference type="NCBIfam" id="TIGR01770">
    <property type="entry name" value="NDH_I_N"/>
    <property type="match status" value="1"/>
</dbReference>
<dbReference type="PANTHER" id="PTHR22773">
    <property type="entry name" value="NADH DEHYDROGENASE"/>
    <property type="match status" value="1"/>
</dbReference>
<proteinExistence type="inferred from homology"/>
<dbReference type="GO" id="GO:0042773">
    <property type="term" value="P:ATP synthesis coupled electron transport"/>
    <property type="evidence" value="ECO:0007669"/>
    <property type="project" value="InterPro"/>
</dbReference>
<keyword evidence="5" id="KW-1278">Translocase</keyword>
<feature type="transmembrane region" description="Helical" evidence="5">
    <location>
        <begin position="255"/>
        <end position="272"/>
    </location>
</feature>
<accession>A0A0B5BKE7</accession>
<dbReference type="Pfam" id="PF00361">
    <property type="entry name" value="Proton_antipo_M"/>
    <property type="match status" value="1"/>
</dbReference>
<keyword evidence="2 5" id="KW-0812">Transmembrane</keyword>
<comment type="subunit">
    <text evidence="5">NDH-1 is composed of 14 different subunits. Subunits NuoA, H, J, K, L, M, N constitute the membrane sector of the complex.</text>
</comment>
<evidence type="ECO:0000256" key="2">
    <source>
        <dbReference type="ARBA" id="ARBA00022692"/>
    </source>
</evidence>
<gene>
    <name evidence="5" type="primary">nuoN</name>
    <name evidence="8" type="ORF">GPICK_15245</name>
</gene>
<keyword evidence="5" id="KW-0830">Ubiquinone</keyword>
<feature type="domain" description="NADH:quinone oxidoreductase/Mrp antiporter transmembrane" evidence="7">
    <location>
        <begin position="128"/>
        <end position="421"/>
    </location>
</feature>
<dbReference type="GO" id="GO:0050136">
    <property type="term" value="F:NADH dehydrogenase (quinone) (non-electrogenic) activity"/>
    <property type="evidence" value="ECO:0007669"/>
    <property type="project" value="UniProtKB-UniRule"/>
</dbReference>
<dbReference type="AlphaFoldDB" id="A0A0B5BKE7"/>
<dbReference type="Proteomes" id="UP000057609">
    <property type="component" value="Chromosome"/>
</dbReference>